<dbReference type="EMBL" id="JBHRTK010000016">
    <property type="protein sequence ID" value="MFC3208087.1"/>
    <property type="molecule type" value="Genomic_DNA"/>
</dbReference>
<evidence type="ECO:0000313" key="1">
    <source>
        <dbReference type="EMBL" id="MFC3208087.1"/>
    </source>
</evidence>
<keyword evidence="2" id="KW-1185">Reference proteome</keyword>
<proteinExistence type="predicted"/>
<sequence>MTHPKTTTPTNPAQVTDAMVEAARKIIWGRDLGHLHGDDLIRAALTAAIGADSEEDTESQWRDLALQFDGHRIQAMCLLRAIAADKAGKAEIEVFLSAPPLSGEQVLADRIAAIGAGGQAVQDTWFTDRALPVKAMSGDVEDNRVLRLHFRRPVTDDDRKAMCDALNLHQASLTHPAPSGQAVAVKALQELLAKLDKCPRTDRGFHWQASDWHQRENLTAYGEWASALYWIIENQDTLVSAIAHPVQPGWRDMSSAPKDGTWLIAYRPGKGGGYLDRVVIVRWDDEVSAWVWPDQPFDVYEDDYAERLAAHGLGDHIDPFEDNAFTHWMPLPAAPQPKGE</sequence>
<gene>
    <name evidence="1" type="ORF">ACFOHJ_17835</name>
</gene>
<accession>A0ABV7KEK3</accession>
<dbReference type="Proteomes" id="UP001595583">
    <property type="component" value="Unassembled WGS sequence"/>
</dbReference>
<evidence type="ECO:0000313" key="2">
    <source>
        <dbReference type="Proteomes" id="UP001595583"/>
    </source>
</evidence>
<evidence type="ECO:0008006" key="3">
    <source>
        <dbReference type="Google" id="ProtNLM"/>
    </source>
</evidence>
<protein>
    <recommendedName>
        <fullName evidence="3">DUF551 domain-containing protein</fullName>
    </recommendedName>
</protein>
<name>A0ABV7KEK3_9HYPH</name>
<organism evidence="1 2">
    <name type="scientific">Aquamicrobium soli</name>
    <dbReference type="NCBI Taxonomy" id="1811518"/>
    <lineage>
        <taxon>Bacteria</taxon>
        <taxon>Pseudomonadati</taxon>
        <taxon>Pseudomonadota</taxon>
        <taxon>Alphaproteobacteria</taxon>
        <taxon>Hyphomicrobiales</taxon>
        <taxon>Phyllobacteriaceae</taxon>
        <taxon>Aquamicrobium</taxon>
    </lineage>
</organism>
<reference evidence="2" key="1">
    <citation type="journal article" date="2019" name="Int. J. Syst. Evol. Microbiol.">
        <title>The Global Catalogue of Microorganisms (GCM) 10K type strain sequencing project: providing services to taxonomists for standard genome sequencing and annotation.</title>
        <authorList>
            <consortium name="The Broad Institute Genomics Platform"/>
            <consortium name="The Broad Institute Genome Sequencing Center for Infectious Disease"/>
            <person name="Wu L."/>
            <person name="Ma J."/>
        </authorList>
    </citation>
    <scope>NUCLEOTIDE SEQUENCE [LARGE SCALE GENOMIC DNA]</scope>
    <source>
        <strain evidence="2">KCTC 52165</strain>
    </source>
</reference>
<dbReference type="RefSeq" id="WP_378222890.1">
    <property type="nucleotide sequence ID" value="NZ_JBHRTK010000016.1"/>
</dbReference>
<comment type="caution">
    <text evidence="1">The sequence shown here is derived from an EMBL/GenBank/DDBJ whole genome shotgun (WGS) entry which is preliminary data.</text>
</comment>